<keyword evidence="1" id="KW-0378">Hydrolase</keyword>
<accession>A0A6I2KTS4</accession>
<organism evidence="1 2">
    <name type="scientific">Duganella guangzhouensis</name>
    <dbReference type="NCBI Taxonomy" id="2666084"/>
    <lineage>
        <taxon>Bacteria</taxon>
        <taxon>Pseudomonadati</taxon>
        <taxon>Pseudomonadota</taxon>
        <taxon>Betaproteobacteria</taxon>
        <taxon>Burkholderiales</taxon>
        <taxon>Oxalobacteraceae</taxon>
        <taxon>Telluria group</taxon>
        <taxon>Duganella</taxon>
    </lineage>
</organism>
<proteinExistence type="predicted"/>
<evidence type="ECO:0000313" key="1">
    <source>
        <dbReference type="EMBL" id="MRW88812.1"/>
    </source>
</evidence>
<dbReference type="Gene3D" id="1.10.3210.10">
    <property type="entry name" value="Hypothetical protein af1432"/>
    <property type="match status" value="1"/>
</dbReference>
<dbReference type="RefSeq" id="WP_154372678.1">
    <property type="nucleotide sequence ID" value="NZ_WKJK01000001.1"/>
</dbReference>
<comment type="caution">
    <text evidence="1">The sequence shown here is derived from an EMBL/GenBank/DDBJ whole genome shotgun (WGS) entry which is preliminary data.</text>
</comment>
<dbReference type="EMBL" id="WKJK01000001">
    <property type="protein sequence ID" value="MRW88812.1"/>
    <property type="molecule type" value="Genomic_DNA"/>
</dbReference>
<gene>
    <name evidence="1" type="ORF">GJ699_02300</name>
</gene>
<keyword evidence="2" id="KW-1185">Reference proteome</keyword>
<sequence length="181" mass="20212">MSAHRPDILLRSGNFFNFLSPETSIITIEDIASGLANEARFNGQTLSFYSVAQHSVLVSLIVPPELAMVGLLHDCSEAVMKDLPKPLKRLLPDYQVLEQAIEAAILGRFGITLPLDPAIKAADLILLATEKRDLMPPHHYQEWPGVEPLAQVIVPMQPVEAYSYFMDRYHQLMAYHGAPQH</sequence>
<dbReference type="AlphaFoldDB" id="A0A6I2KTS4"/>
<evidence type="ECO:0000313" key="2">
    <source>
        <dbReference type="Proteomes" id="UP000433309"/>
    </source>
</evidence>
<protein>
    <submittedName>
        <fullName evidence="1">Metal-dependent phosphohydrolase</fullName>
    </submittedName>
</protein>
<name>A0A6I2KTS4_9BURK</name>
<dbReference type="Proteomes" id="UP000433309">
    <property type="component" value="Unassembled WGS sequence"/>
</dbReference>
<dbReference type="SUPFAM" id="SSF109604">
    <property type="entry name" value="HD-domain/PDEase-like"/>
    <property type="match status" value="1"/>
</dbReference>
<dbReference type="GO" id="GO:0016787">
    <property type="term" value="F:hydrolase activity"/>
    <property type="evidence" value="ECO:0007669"/>
    <property type="project" value="UniProtKB-KW"/>
</dbReference>
<reference evidence="1 2" key="1">
    <citation type="submission" date="2019-11" db="EMBL/GenBank/DDBJ databases">
        <title>Novel species isolated from a subtropical stream in China.</title>
        <authorList>
            <person name="Lu H."/>
        </authorList>
    </citation>
    <scope>NUCLEOTIDE SEQUENCE [LARGE SCALE GENOMIC DNA]</scope>
    <source>
        <strain evidence="1 2">FT80W</strain>
    </source>
</reference>